<keyword evidence="2" id="KW-1185">Reference proteome</keyword>
<gene>
    <name evidence="1" type="ORF">TWF730_000060</name>
</gene>
<name>A0AAV9VMN2_9PEZI</name>
<dbReference type="AlphaFoldDB" id="A0AAV9VMN2"/>
<reference evidence="1 2" key="1">
    <citation type="submission" date="2019-10" db="EMBL/GenBank/DDBJ databases">
        <authorList>
            <person name="Palmer J.M."/>
        </authorList>
    </citation>
    <scope>NUCLEOTIDE SEQUENCE [LARGE SCALE GENOMIC DNA]</scope>
    <source>
        <strain evidence="1 2">TWF730</strain>
    </source>
</reference>
<accession>A0AAV9VMN2</accession>
<dbReference type="EMBL" id="JAVHNS010000001">
    <property type="protein sequence ID" value="KAK6362603.1"/>
    <property type="molecule type" value="Genomic_DNA"/>
</dbReference>
<organism evidence="1 2">
    <name type="scientific">Orbilia blumenaviensis</name>
    <dbReference type="NCBI Taxonomy" id="1796055"/>
    <lineage>
        <taxon>Eukaryota</taxon>
        <taxon>Fungi</taxon>
        <taxon>Dikarya</taxon>
        <taxon>Ascomycota</taxon>
        <taxon>Pezizomycotina</taxon>
        <taxon>Orbiliomycetes</taxon>
        <taxon>Orbiliales</taxon>
        <taxon>Orbiliaceae</taxon>
        <taxon>Orbilia</taxon>
    </lineage>
</organism>
<sequence length="104" mass="11786">MSDKLIKYSFTEGVFNPRSFMLFLYNDTNCEGLTPKTDANGQDAKFDRRLNAPHAVYDLSGLAGTALKKPRKVQSFYVATDTPRYLYKAAKGEREHLMNIVDDS</sequence>
<proteinExistence type="predicted"/>
<dbReference type="Proteomes" id="UP001373714">
    <property type="component" value="Unassembled WGS sequence"/>
</dbReference>
<evidence type="ECO:0000313" key="2">
    <source>
        <dbReference type="Proteomes" id="UP001373714"/>
    </source>
</evidence>
<evidence type="ECO:0000313" key="1">
    <source>
        <dbReference type="EMBL" id="KAK6362603.1"/>
    </source>
</evidence>
<protein>
    <submittedName>
        <fullName evidence="1">Uncharacterized protein</fullName>
    </submittedName>
</protein>
<comment type="caution">
    <text evidence="1">The sequence shown here is derived from an EMBL/GenBank/DDBJ whole genome shotgun (WGS) entry which is preliminary data.</text>
</comment>